<evidence type="ECO:0000256" key="1">
    <source>
        <dbReference type="ARBA" id="ARBA00004370"/>
    </source>
</evidence>
<comment type="subcellular location">
    <subcellularLocation>
        <location evidence="1">Membrane</location>
    </subcellularLocation>
</comment>
<feature type="region of interest" description="Disordered" evidence="3">
    <location>
        <begin position="234"/>
        <end position="258"/>
    </location>
</feature>
<evidence type="ECO:0000256" key="3">
    <source>
        <dbReference type="SAM" id="MobiDB-lite"/>
    </source>
</evidence>
<dbReference type="PANTHER" id="PTHR22746">
    <property type="entry name" value="RAB6A-GEF COMPLEX PARTNER PROTEIN 1"/>
    <property type="match status" value="1"/>
</dbReference>
<dbReference type="GO" id="GO:0006886">
    <property type="term" value="P:intracellular protein transport"/>
    <property type="evidence" value="ECO:0007669"/>
    <property type="project" value="InterPro"/>
</dbReference>
<feature type="region of interest" description="Disordered" evidence="3">
    <location>
        <begin position="293"/>
        <end position="336"/>
    </location>
</feature>
<reference evidence="5 7" key="1">
    <citation type="submission" date="2015-07" db="EMBL/GenBank/DDBJ databases">
        <authorList>
            <person name="Cajimat M.N.B."/>
            <person name="Milazzo M.L."/>
            <person name="Fulhorst C.F."/>
        </authorList>
    </citation>
    <scope>NUCLEOTIDE SEQUENCE [LARGE SCALE GENOMIC DNA]</scope>
    <source>
        <strain evidence="5">Single colony</strain>
    </source>
</reference>
<dbReference type="Proteomes" id="UP000239560">
    <property type="component" value="Unassembled WGS sequence"/>
</dbReference>
<evidence type="ECO:0000256" key="2">
    <source>
        <dbReference type="ARBA" id="ARBA00023136"/>
    </source>
</evidence>
<evidence type="ECO:0000313" key="5">
    <source>
        <dbReference type="EMBL" id="CTR08648.1"/>
    </source>
</evidence>
<proteinExistence type="predicted"/>
<feature type="domain" description="RIC1 C-terminal alpha solenoid region" evidence="4">
    <location>
        <begin position="959"/>
        <end position="1132"/>
    </location>
</feature>
<dbReference type="GO" id="GO:0034066">
    <property type="term" value="C:Ric1-Rgp1 guanyl-nucleotide exchange factor complex"/>
    <property type="evidence" value="ECO:0007669"/>
    <property type="project" value="InterPro"/>
</dbReference>
<dbReference type="EMBL" id="CWKI01000008">
    <property type="protein sequence ID" value="CTR08648.1"/>
    <property type="molecule type" value="Genomic_DNA"/>
</dbReference>
<dbReference type="GO" id="GO:0042147">
    <property type="term" value="P:retrograde transport, endosome to Golgi"/>
    <property type="evidence" value="ECO:0007669"/>
    <property type="project" value="TreeGrafter"/>
</dbReference>
<evidence type="ECO:0000313" key="8">
    <source>
        <dbReference type="Proteomes" id="UP000239560"/>
    </source>
</evidence>
<dbReference type="Gene3D" id="2.130.10.10">
    <property type="entry name" value="YVTN repeat-like/Quinoprotein amine dehydrogenase"/>
    <property type="match status" value="1"/>
</dbReference>
<feature type="region of interest" description="Disordered" evidence="3">
    <location>
        <begin position="1160"/>
        <end position="1215"/>
    </location>
</feature>
<dbReference type="EMBL" id="LCTV02000008">
    <property type="protein sequence ID" value="PRQ73354.1"/>
    <property type="molecule type" value="Genomic_DNA"/>
</dbReference>
<gene>
    <name evidence="5" type="primary">FGENESH: predicted gene_8.364</name>
    <name evidence="6" type="ORF">AAT19DRAFT_16107</name>
    <name evidence="5" type="ORF">BN2166_0045090</name>
</gene>
<dbReference type="InterPro" id="IPR015943">
    <property type="entry name" value="WD40/YVTN_repeat-like_dom_sf"/>
</dbReference>
<dbReference type="InterPro" id="IPR040096">
    <property type="entry name" value="Ric1"/>
</dbReference>
<feature type="compositionally biased region" description="Gly residues" evidence="3">
    <location>
        <begin position="1206"/>
        <end position="1215"/>
    </location>
</feature>
<accession>A0A0K3CI53</accession>
<keyword evidence="2" id="KW-0472">Membrane</keyword>
<dbReference type="Proteomes" id="UP000199069">
    <property type="component" value="Unassembled WGS sequence"/>
</dbReference>
<evidence type="ECO:0000259" key="4">
    <source>
        <dbReference type="Pfam" id="PF07064"/>
    </source>
</evidence>
<feature type="region of interest" description="Disordered" evidence="3">
    <location>
        <begin position="1"/>
        <end position="49"/>
    </location>
</feature>
<dbReference type="Pfam" id="PF25440">
    <property type="entry name" value="Beta-prop_RIC1_2nd"/>
    <property type="match status" value="1"/>
</dbReference>
<feature type="compositionally biased region" description="Polar residues" evidence="3">
    <location>
        <begin position="1160"/>
        <end position="1175"/>
    </location>
</feature>
<dbReference type="PANTHER" id="PTHR22746:SF10">
    <property type="entry name" value="GUANINE NUCLEOTIDE EXCHANGE FACTOR SUBUNIT RIC1"/>
    <property type="match status" value="1"/>
</dbReference>
<name>A0A0K3CI53_RHOTO</name>
<dbReference type="SUPFAM" id="SSF82171">
    <property type="entry name" value="DPP6 N-terminal domain-like"/>
    <property type="match status" value="1"/>
</dbReference>
<sequence length="1215" mass="132604">MYFPSPLPTTRLSISTSEVPVGPSPSAKTSVYKTPGRPSKGKFKDSLGGVQEEEGEEILSIVRGPEVGDGENAGASRQTLWVALGREEVSVWSIRPKVVLAKLRRTPISLRTHGSNAAVHFHGPSRLIVTTSSGHHLLYSISPVVTNANKKGANDVYVLPGGEKAAQAWPKGPGEGQELEGIVLRGEGERGMAIGDGVACVCVTPSDLLVAVQDPPSLRVIPFPTILSEASASTSRLPTFGRPAPPPVQRRGSGWDSLPAGLAGEGESEAVVLDEWDWLVGRDRKDVTISTLTPLSSSSSASNAAPPPPYRTLSRQSSYASLSSHSLPPPTTPRQATTFVMTTSDGRAYIVRWAPPAASHGASTPLHTPAGASTASLLSPLSPTDESGLNSAANRWTWTGVCFHPAPPGERSSEEWVAAQEKELDKGRGASAVDLNEPMGLVAVGCEDGTIAVYSLEPPPGQVRRSKRSDRLSVPTLSHTSSLRDSLNTTASALATGRVQCLAWTSDGYGLACGWSLGWSVWSVYGRLGSWSVAGSLDGGGYGVEGEKSDSFEDGFMMGVRALFWSPGNTELFVLCPPPVHPKRKPHDEQLFVVPFAKSAVTAAHTPDNTKNAFLQMDDRVLVYRGADQPDMSVINPESDVWQHIKIPAPYIATQYPIRYAVISSDARLIAVAGQRGLTHYNALSGRWKLFEMEKEEEAIKVVGGMAWWGNVLIVGCLEGGQYQLRLFSRDKPLTLADSLEIVPLDSEPLVLSVFDSSLLVYTADNTFHHFLIRHLRGSSPRLRVCGSIGFEGVVADPRKVRGLSWLVPKSQQRFGDPADDLNVATIIFLISGRLVLLRPRRAASEEVKYDLQILADQVEFYWTHLSGIGSLENSLWAWDGHKIRIWLDALTIEKVRVDARRDAYETVKESVGISLDFYPLAVLMDKGIIVGVDQETSLRRSLDFAIFRIITTTHLFIHHILRFHLDRSQSREAVLFASFYQHLVYFAHALEILLHDVLEDEADAQKDAQSNALVLPRVIDFLDYFDECLQVVVNCARKTEITRWEFLFDIVGKPRDLFEKCITSGFLKVAASYLLVLHNLEPLEQSSKDTMRLLKTAMDAGEWTLCRELLRFLYSLDRTGAILRTALRESNALPPDYFPAVTGYEPPETDDFRRALALSSSPPTRLSFSASSQGRRSEERAVPPTGRLGGLGVGGLEERGMPSGAEGGGRSRMV</sequence>
<dbReference type="GO" id="GO:0000139">
    <property type="term" value="C:Golgi membrane"/>
    <property type="evidence" value="ECO:0007669"/>
    <property type="project" value="TreeGrafter"/>
</dbReference>
<evidence type="ECO:0000313" key="7">
    <source>
        <dbReference type="Proteomes" id="UP000199069"/>
    </source>
</evidence>
<dbReference type="GO" id="GO:0005829">
    <property type="term" value="C:cytosol"/>
    <property type="evidence" value="ECO:0007669"/>
    <property type="project" value="TreeGrafter"/>
</dbReference>
<dbReference type="STRING" id="5286.A0A0K3CI53"/>
<dbReference type="AlphaFoldDB" id="A0A0K3CI53"/>
<protein>
    <submittedName>
        <fullName evidence="5">BY PROTMAP: gi|647395296|emb|CDR36603.1| RHTO0S02e04346g1_1 [Rhodosporidium toruloides]</fullName>
    </submittedName>
    <submittedName>
        <fullName evidence="6">RIC1-domain containing protein</fullName>
    </submittedName>
</protein>
<feature type="compositionally biased region" description="Low complexity" evidence="3">
    <location>
        <begin position="293"/>
        <end position="304"/>
    </location>
</feature>
<dbReference type="Pfam" id="PF07064">
    <property type="entry name" value="RIC1"/>
    <property type="match status" value="1"/>
</dbReference>
<feature type="compositionally biased region" description="Polar residues" evidence="3">
    <location>
        <begin position="8"/>
        <end position="18"/>
    </location>
</feature>
<keyword evidence="7" id="KW-1185">Reference proteome</keyword>
<organism evidence="5 7">
    <name type="scientific">Rhodotorula toruloides</name>
    <name type="common">Yeast</name>
    <name type="synonym">Rhodosporidium toruloides</name>
    <dbReference type="NCBI Taxonomy" id="5286"/>
    <lineage>
        <taxon>Eukaryota</taxon>
        <taxon>Fungi</taxon>
        <taxon>Dikarya</taxon>
        <taxon>Basidiomycota</taxon>
        <taxon>Pucciniomycotina</taxon>
        <taxon>Microbotryomycetes</taxon>
        <taxon>Sporidiobolales</taxon>
        <taxon>Sporidiobolaceae</taxon>
        <taxon>Rhodotorula</taxon>
    </lineage>
</organism>
<dbReference type="InterPro" id="IPR009771">
    <property type="entry name" value="RIC1_C"/>
</dbReference>
<reference evidence="6 8" key="2">
    <citation type="journal article" date="2018" name="Elife">
        <title>Functional genomics of lipid metabolism in the oleaginous yeast Rhodosporidium toruloides.</title>
        <authorList>
            <person name="Coradetti S.T."/>
            <person name="Pinel D."/>
            <person name="Geiselman G."/>
            <person name="Ito M."/>
            <person name="Mondo S."/>
            <person name="Reilly M.C."/>
            <person name="Cheng Y.F."/>
            <person name="Bauer S."/>
            <person name="Grigoriev I."/>
            <person name="Gladden J.M."/>
            <person name="Simmons B.A."/>
            <person name="Brem R."/>
            <person name="Arkin A.P."/>
            <person name="Skerker J.M."/>
        </authorList>
    </citation>
    <scope>NUCLEOTIDE SEQUENCE [LARGE SCALE GENOMIC DNA]</scope>
    <source>
        <strain evidence="6 8">NBRC 0880</strain>
    </source>
</reference>
<feature type="compositionally biased region" description="Low complexity" evidence="3">
    <location>
        <begin position="312"/>
        <end position="326"/>
    </location>
</feature>
<feature type="region of interest" description="Disordered" evidence="3">
    <location>
        <begin position="457"/>
        <end position="476"/>
    </location>
</feature>
<evidence type="ECO:0000313" key="6">
    <source>
        <dbReference type="EMBL" id="PRQ73354.1"/>
    </source>
</evidence>
<dbReference type="OrthoDB" id="67540at2759"/>
<dbReference type="OMA" id="WPKGPGE"/>